<keyword evidence="3" id="KW-1185">Reference proteome</keyword>
<dbReference type="OrthoDB" id="1933776at2"/>
<accession>A0A7K1GS77</accession>
<gene>
    <name evidence="2" type="ORF">GJV77_13655</name>
</gene>
<feature type="transmembrane region" description="Helical" evidence="1">
    <location>
        <begin position="195"/>
        <end position="221"/>
    </location>
</feature>
<reference evidence="2 3" key="1">
    <citation type="journal article" date="2006" name="Int. J. Syst. Evol. Microbiol.">
        <title>Myroides pelagicus sp. nov., isolated from seawater in Thailand.</title>
        <authorList>
            <person name="Yoon J."/>
            <person name="Maneerat S."/>
            <person name="Kawai F."/>
            <person name="Yokota A."/>
        </authorList>
    </citation>
    <scope>NUCLEOTIDE SEQUENCE [LARGE SCALE GENOMIC DNA]</scope>
    <source>
        <strain evidence="2 3">SM1T</strain>
    </source>
</reference>
<proteinExistence type="predicted"/>
<evidence type="ECO:0000313" key="3">
    <source>
        <dbReference type="Proteomes" id="UP000488936"/>
    </source>
</evidence>
<dbReference type="Proteomes" id="UP000488936">
    <property type="component" value="Unassembled WGS sequence"/>
</dbReference>
<dbReference type="RefSeq" id="WP_155036892.1">
    <property type="nucleotide sequence ID" value="NZ_JBHTIG010000013.1"/>
</dbReference>
<protein>
    <submittedName>
        <fullName evidence="2">Sensor histidine kinase</fullName>
    </submittedName>
</protein>
<keyword evidence="2" id="KW-0808">Transferase</keyword>
<evidence type="ECO:0000256" key="1">
    <source>
        <dbReference type="SAM" id="Phobius"/>
    </source>
</evidence>
<dbReference type="Gene3D" id="1.10.287.130">
    <property type="match status" value="1"/>
</dbReference>
<sequence length="323" mass="37279">MKRLKTHYYLIAFAIFYLSLVGVMSFYFHQVIKLEQRAIATTANEKMDEIFEESFFVKAQLSKEDLLYKAFIKLTQGRTTLEQIQKTFKTQFNENNEFYAKKIDSTFQPLGYGVASKVIVTAIILHSTQQNLIESPFVMLETSTKVVTPHQIQTSEWEINERSENKGIENCTDCPEDYNLHITIKQEKQLEVTNYLSLAILKLMPLLVGSIFICLLILVLFTITYQTIRKKENEIESLHNIVDNVSHEFKLPIATLKFGLKNLSKDYTSSTLSLLQRQVDRLEKLQNQLSPNQTDTTGVLTQEFVYTIVQDFKVVNPSIVFTS</sequence>
<dbReference type="InterPro" id="IPR036097">
    <property type="entry name" value="HisK_dim/P_sf"/>
</dbReference>
<keyword evidence="2" id="KW-0418">Kinase</keyword>
<comment type="caution">
    <text evidence="2">The sequence shown here is derived from an EMBL/GenBank/DDBJ whole genome shotgun (WGS) entry which is preliminary data.</text>
</comment>
<keyword evidence="1" id="KW-0472">Membrane</keyword>
<keyword evidence="1" id="KW-0812">Transmembrane</keyword>
<dbReference type="SUPFAM" id="SSF47384">
    <property type="entry name" value="Homodimeric domain of signal transducing histidine kinase"/>
    <property type="match status" value="1"/>
</dbReference>
<name>A0A7K1GS77_9FLAO</name>
<keyword evidence="1" id="KW-1133">Transmembrane helix</keyword>
<evidence type="ECO:0000313" key="2">
    <source>
        <dbReference type="EMBL" id="MTH30923.1"/>
    </source>
</evidence>
<organism evidence="2 3">
    <name type="scientific">Myroides pelagicus</name>
    <dbReference type="NCBI Taxonomy" id="270914"/>
    <lineage>
        <taxon>Bacteria</taxon>
        <taxon>Pseudomonadati</taxon>
        <taxon>Bacteroidota</taxon>
        <taxon>Flavobacteriia</taxon>
        <taxon>Flavobacteriales</taxon>
        <taxon>Flavobacteriaceae</taxon>
        <taxon>Myroides</taxon>
    </lineage>
</organism>
<dbReference type="EMBL" id="WMJY01000049">
    <property type="protein sequence ID" value="MTH30923.1"/>
    <property type="molecule type" value="Genomic_DNA"/>
</dbReference>
<dbReference type="AlphaFoldDB" id="A0A7K1GS77"/>
<feature type="transmembrane region" description="Helical" evidence="1">
    <location>
        <begin position="7"/>
        <end position="28"/>
    </location>
</feature>
<dbReference type="GO" id="GO:0000155">
    <property type="term" value="F:phosphorelay sensor kinase activity"/>
    <property type="evidence" value="ECO:0007669"/>
    <property type="project" value="InterPro"/>
</dbReference>